<dbReference type="GO" id="GO:0020037">
    <property type="term" value="F:heme binding"/>
    <property type="evidence" value="ECO:0007669"/>
    <property type="project" value="InterPro"/>
</dbReference>
<dbReference type="GO" id="GO:0016705">
    <property type="term" value="F:oxidoreductase activity, acting on paired donors, with incorporation or reduction of molecular oxygen"/>
    <property type="evidence" value="ECO:0007669"/>
    <property type="project" value="InterPro"/>
</dbReference>
<sequence length="151" mass="17305">MLRSAIKLHKIGVKFISTNPSKRTTESISISKRDDYYKNLGDSGEKDLLKPPRWHEALPYDSIPGPKPLPLIGNMWRFMPYIGQFSNMPQKDIYQTLKNEYGNIVMLKGIPGRNPMVLVFDVNDMETALRNEGAFPIRTILADSLGYYRLK</sequence>
<dbReference type="GO" id="GO:0004497">
    <property type="term" value="F:monooxygenase activity"/>
    <property type="evidence" value="ECO:0007669"/>
    <property type="project" value="UniProtKB-KW"/>
</dbReference>
<dbReference type="AlphaFoldDB" id="V5GSY7"/>
<dbReference type="InterPro" id="IPR036396">
    <property type="entry name" value="Cyt_P450_sf"/>
</dbReference>
<organism evidence="2">
    <name type="scientific">Anoplophora glabripennis</name>
    <name type="common">Asian longhorn beetle</name>
    <name type="synonym">Anoplophora nobilis</name>
    <dbReference type="NCBI Taxonomy" id="217634"/>
    <lineage>
        <taxon>Eukaryota</taxon>
        <taxon>Metazoa</taxon>
        <taxon>Ecdysozoa</taxon>
        <taxon>Arthropoda</taxon>
        <taxon>Hexapoda</taxon>
        <taxon>Insecta</taxon>
        <taxon>Pterygota</taxon>
        <taxon>Neoptera</taxon>
        <taxon>Endopterygota</taxon>
        <taxon>Coleoptera</taxon>
        <taxon>Polyphaga</taxon>
        <taxon>Cucujiformia</taxon>
        <taxon>Chrysomeloidea</taxon>
        <taxon>Cerambycidae</taxon>
        <taxon>Lamiinae</taxon>
        <taxon>Lamiini</taxon>
        <taxon>Anoplophora</taxon>
    </lineage>
</organism>
<evidence type="ECO:0000313" key="2">
    <source>
        <dbReference type="EMBL" id="JAB63358.1"/>
    </source>
</evidence>
<evidence type="ECO:0000256" key="1">
    <source>
        <dbReference type="ARBA" id="ARBA00023033"/>
    </source>
</evidence>
<dbReference type="EMBL" id="GALX01005108">
    <property type="protein sequence ID" value="JAB63358.1"/>
    <property type="molecule type" value="Transcribed_RNA"/>
</dbReference>
<accession>V5GSY7</accession>
<dbReference type="GO" id="GO:0005506">
    <property type="term" value="F:iron ion binding"/>
    <property type="evidence" value="ECO:0007669"/>
    <property type="project" value="InterPro"/>
</dbReference>
<reference evidence="2" key="1">
    <citation type="submission" date="2013-07" db="EMBL/GenBank/DDBJ databases">
        <title>Midgut Transcriptome Profiling of Anoplphora glabripennis, a Lignocellulose Degrading, Wood-Boring Cerambycid.</title>
        <authorList>
            <person name="Scully E.D."/>
            <person name="Hoover K."/>
            <person name="Carlson J.E."/>
            <person name="Tien M."/>
            <person name="Geib S.M."/>
        </authorList>
    </citation>
    <scope>NUCLEOTIDE SEQUENCE</scope>
</reference>
<keyword evidence="1" id="KW-0560">Oxidoreductase</keyword>
<name>V5GSY7_ANOGL</name>
<gene>
    <name evidence="2" type="primary">CP301</name>
</gene>
<dbReference type="Gene3D" id="1.10.630.10">
    <property type="entry name" value="Cytochrome P450"/>
    <property type="match status" value="1"/>
</dbReference>
<keyword evidence="1" id="KW-0503">Monooxygenase</keyword>
<proteinExistence type="predicted"/>
<protein>
    <submittedName>
        <fullName evidence="2">Putative cytochrome P450 301a1, mitochondrial</fullName>
    </submittedName>
</protein>
<dbReference type="SUPFAM" id="SSF48264">
    <property type="entry name" value="Cytochrome P450"/>
    <property type="match status" value="1"/>
</dbReference>